<protein>
    <submittedName>
        <fullName evidence="6">LysR family transcriptional regulator</fullName>
    </submittedName>
</protein>
<dbReference type="PANTHER" id="PTHR30419:SF8">
    <property type="entry name" value="NITROGEN ASSIMILATION TRANSCRIPTIONAL ACTIVATOR-RELATED"/>
    <property type="match status" value="1"/>
</dbReference>
<evidence type="ECO:0000256" key="2">
    <source>
        <dbReference type="ARBA" id="ARBA00023015"/>
    </source>
</evidence>
<dbReference type="SUPFAM" id="SSF53850">
    <property type="entry name" value="Periplasmic binding protein-like II"/>
    <property type="match status" value="1"/>
</dbReference>
<dbReference type="PROSITE" id="PS50931">
    <property type="entry name" value="HTH_LYSR"/>
    <property type="match status" value="1"/>
</dbReference>
<evidence type="ECO:0000313" key="6">
    <source>
        <dbReference type="EMBL" id="QNN59664.1"/>
    </source>
</evidence>
<name>A0A7G9RVN9_9BURK</name>
<keyword evidence="4" id="KW-0804">Transcription</keyword>
<dbReference type="GO" id="GO:0003700">
    <property type="term" value="F:DNA-binding transcription factor activity"/>
    <property type="evidence" value="ECO:0007669"/>
    <property type="project" value="InterPro"/>
</dbReference>
<dbReference type="AlphaFoldDB" id="A0A7G9RVN9"/>
<dbReference type="Pfam" id="PF00126">
    <property type="entry name" value="HTH_1"/>
    <property type="match status" value="1"/>
</dbReference>
<feature type="domain" description="HTH lysR-type" evidence="5">
    <location>
        <begin position="1"/>
        <end position="63"/>
    </location>
</feature>
<evidence type="ECO:0000256" key="4">
    <source>
        <dbReference type="ARBA" id="ARBA00023163"/>
    </source>
</evidence>
<dbReference type="PRINTS" id="PR00039">
    <property type="entry name" value="HTHLYSR"/>
</dbReference>
<accession>A0A7G9RVN9</accession>
<reference evidence="6 7" key="1">
    <citation type="submission" date="2020-08" db="EMBL/GenBank/DDBJ databases">
        <title>Genome sequence of Diaphorobacter ruginosibacter DSM 27467T.</title>
        <authorList>
            <person name="Hyun D.-W."/>
            <person name="Bae J.-W."/>
        </authorList>
    </citation>
    <scope>NUCLEOTIDE SEQUENCE [LARGE SCALE GENOMIC DNA]</scope>
    <source>
        <strain evidence="6 7">DSM 27467</strain>
    </source>
</reference>
<evidence type="ECO:0000259" key="5">
    <source>
        <dbReference type="PROSITE" id="PS50931"/>
    </source>
</evidence>
<dbReference type="SUPFAM" id="SSF46785">
    <property type="entry name" value="Winged helix' DNA-binding domain"/>
    <property type="match status" value="1"/>
</dbReference>
<dbReference type="PANTHER" id="PTHR30419">
    <property type="entry name" value="HTH-TYPE TRANSCRIPTIONAL REGULATOR YBHD"/>
    <property type="match status" value="1"/>
</dbReference>
<dbReference type="Proteomes" id="UP000515811">
    <property type="component" value="Chromosome"/>
</dbReference>
<dbReference type="RefSeq" id="WP_187600675.1">
    <property type="nucleotide sequence ID" value="NZ_CP060714.1"/>
</dbReference>
<keyword evidence="7" id="KW-1185">Reference proteome</keyword>
<proteinExistence type="inferred from homology"/>
<dbReference type="InterPro" id="IPR050950">
    <property type="entry name" value="HTH-type_LysR_regulators"/>
</dbReference>
<dbReference type="Gene3D" id="1.10.10.10">
    <property type="entry name" value="Winged helix-like DNA-binding domain superfamily/Winged helix DNA-binding domain"/>
    <property type="match status" value="1"/>
</dbReference>
<keyword evidence="3" id="KW-0238">DNA-binding</keyword>
<dbReference type="Gene3D" id="3.40.190.290">
    <property type="match status" value="1"/>
</dbReference>
<evidence type="ECO:0000313" key="7">
    <source>
        <dbReference type="Proteomes" id="UP000515811"/>
    </source>
</evidence>
<sequence>MLSAQLQDTALRHVLEVVRCGSVSEAALRLNVTPSAVSRQISALEDLLGVTLFERRPRGMVPSPAGEVLAAHARHIAQEADRVVGDIQALQGLRRGMVRICSSSGFAIEFLPRVIAEFRRQHPGVHFQLRVCGPQAATQAVLRAEADMALTYSRAAERDIAVAYRGPASVYAFMRRDHPLAHLPHVTLRQLQPHPIALPDPENTVRQLFDIACSQKGLAFEPVLVSNQFETLMNFVQHGGGLSIAGDITVRDRVTRGELHAAPIRERGITARMVEVQSLAERTLPEGPRAFMQHLVDALRQLEMPPAPRR</sequence>
<dbReference type="Pfam" id="PF03466">
    <property type="entry name" value="LysR_substrate"/>
    <property type="match status" value="1"/>
</dbReference>
<dbReference type="GO" id="GO:0003677">
    <property type="term" value="F:DNA binding"/>
    <property type="evidence" value="ECO:0007669"/>
    <property type="project" value="UniProtKB-KW"/>
</dbReference>
<organism evidence="6 7">
    <name type="scientific">Diaphorobacter ruginosibacter</name>
    <dbReference type="NCBI Taxonomy" id="1715720"/>
    <lineage>
        <taxon>Bacteria</taxon>
        <taxon>Pseudomonadati</taxon>
        <taxon>Pseudomonadota</taxon>
        <taxon>Betaproteobacteria</taxon>
        <taxon>Burkholderiales</taxon>
        <taxon>Comamonadaceae</taxon>
        <taxon>Diaphorobacter</taxon>
    </lineage>
</organism>
<comment type="similarity">
    <text evidence="1">Belongs to the LysR transcriptional regulatory family.</text>
</comment>
<dbReference type="InterPro" id="IPR005119">
    <property type="entry name" value="LysR_subst-bd"/>
</dbReference>
<dbReference type="KEGG" id="drg:H9K76_15875"/>
<evidence type="ECO:0000256" key="1">
    <source>
        <dbReference type="ARBA" id="ARBA00009437"/>
    </source>
</evidence>
<dbReference type="InterPro" id="IPR036388">
    <property type="entry name" value="WH-like_DNA-bd_sf"/>
</dbReference>
<dbReference type="GO" id="GO:0005829">
    <property type="term" value="C:cytosol"/>
    <property type="evidence" value="ECO:0007669"/>
    <property type="project" value="TreeGrafter"/>
</dbReference>
<dbReference type="InterPro" id="IPR036390">
    <property type="entry name" value="WH_DNA-bd_sf"/>
</dbReference>
<dbReference type="InterPro" id="IPR000847">
    <property type="entry name" value="LysR_HTH_N"/>
</dbReference>
<dbReference type="FunFam" id="1.10.10.10:FF:000001">
    <property type="entry name" value="LysR family transcriptional regulator"/>
    <property type="match status" value="1"/>
</dbReference>
<gene>
    <name evidence="6" type="ORF">H9K76_15875</name>
</gene>
<dbReference type="EMBL" id="CP060714">
    <property type="protein sequence ID" value="QNN59664.1"/>
    <property type="molecule type" value="Genomic_DNA"/>
</dbReference>
<keyword evidence="2" id="KW-0805">Transcription regulation</keyword>
<evidence type="ECO:0000256" key="3">
    <source>
        <dbReference type="ARBA" id="ARBA00023125"/>
    </source>
</evidence>